<dbReference type="EMBL" id="EQ962658">
    <property type="protein sequence ID" value="EED14260.1"/>
    <property type="molecule type" value="Genomic_DNA"/>
</dbReference>
<organism evidence="2 3">
    <name type="scientific">Talaromyces stipitatus (strain ATCC 10500 / CBS 375.48 / QM 6759 / NRRL 1006)</name>
    <name type="common">Penicillium stipitatum</name>
    <dbReference type="NCBI Taxonomy" id="441959"/>
    <lineage>
        <taxon>Eukaryota</taxon>
        <taxon>Fungi</taxon>
        <taxon>Dikarya</taxon>
        <taxon>Ascomycota</taxon>
        <taxon>Pezizomycotina</taxon>
        <taxon>Eurotiomycetes</taxon>
        <taxon>Eurotiomycetidae</taxon>
        <taxon>Eurotiales</taxon>
        <taxon>Trichocomaceae</taxon>
        <taxon>Talaromyces</taxon>
        <taxon>Talaromyces sect. Talaromyces</taxon>
    </lineage>
</organism>
<evidence type="ECO:0000313" key="3">
    <source>
        <dbReference type="Proteomes" id="UP000001745"/>
    </source>
</evidence>
<dbReference type="Gene3D" id="3.40.30.20">
    <property type="match status" value="1"/>
</dbReference>
<proteinExistence type="predicted"/>
<protein>
    <submittedName>
        <fullName evidence="2">Uncharacterized protein</fullName>
    </submittedName>
</protein>
<keyword evidence="1" id="KW-0560">Oxidoreductase</keyword>
<dbReference type="GeneID" id="8098695"/>
<dbReference type="AlphaFoldDB" id="B8MP21"/>
<dbReference type="Proteomes" id="UP000001745">
    <property type="component" value="Unassembled WGS sequence"/>
</dbReference>
<evidence type="ECO:0000256" key="1">
    <source>
        <dbReference type="ARBA" id="ARBA00023002"/>
    </source>
</evidence>
<dbReference type="SUPFAM" id="SSF52833">
    <property type="entry name" value="Thioredoxin-like"/>
    <property type="match status" value="1"/>
</dbReference>
<dbReference type="GO" id="GO:0016491">
    <property type="term" value="F:oxidoreductase activity"/>
    <property type="evidence" value="ECO:0007669"/>
    <property type="project" value="UniProtKB-KW"/>
</dbReference>
<keyword evidence="3" id="KW-1185">Reference proteome</keyword>
<dbReference type="RefSeq" id="XP_002486498.1">
    <property type="nucleotide sequence ID" value="XM_002486453.1"/>
</dbReference>
<dbReference type="VEuPathDB" id="FungiDB:TSTA_104740"/>
<dbReference type="HOGENOM" id="CLU_1001760_0_0_1"/>
<dbReference type="InterPro" id="IPR036249">
    <property type="entry name" value="Thioredoxin-like_sf"/>
</dbReference>
<reference evidence="3" key="1">
    <citation type="journal article" date="2015" name="Genome Announc.">
        <title>Genome sequence of the AIDS-associated pathogen Penicillium marneffei (ATCC18224) and its near taxonomic relative Talaromyces stipitatus (ATCC10500).</title>
        <authorList>
            <person name="Nierman W.C."/>
            <person name="Fedorova-Abrams N.D."/>
            <person name="Andrianopoulos A."/>
        </authorList>
    </citation>
    <scope>NUCLEOTIDE SEQUENCE [LARGE SCALE GENOMIC DNA]</scope>
    <source>
        <strain evidence="3">ATCC 10500 / CBS 375.48 / QM 6759 / NRRL 1006</strain>
    </source>
</reference>
<dbReference type="OrthoDB" id="1716816at2759"/>
<gene>
    <name evidence="2" type="ORF">TSTA_104740</name>
</gene>
<dbReference type="PhylomeDB" id="B8MP21"/>
<accession>B8MP21</accession>
<evidence type="ECO:0000313" key="2">
    <source>
        <dbReference type="EMBL" id="EED14260.1"/>
    </source>
</evidence>
<dbReference type="InterPro" id="IPR038220">
    <property type="entry name" value="PHOX_C_sf"/>
</dbReference>
<dbReference type="eggNOG" id="KOG3855">
    <property type="taxonomic scope" value="Eukaryota"/>
</dbReference>
<sequence length="278" mass="30971">MIALDLASIEKTPVLYRHLELALKSNNKFVKDVNSSGSMEICSLRLVENRTMQYSIGACGLLSKEVDHSSMGLRDGEGRSEKGWYNKEVLQTYDSERRAAPRHLLQTDKVLPTVICGQIPKEYKTASTHCRKLFSESRAPDVLVYQPGSHIPNRLSQLRYDMDSWPILLFTGQHKVTEAKLPAITNKLDNMAKNFPSYMIGSITIVAGSMEDNQRCNLATVGYTYYDPGGWAHLTYRISPKTGALVVLRPDFLIGYATTPDDAGSVRAFLANPILAPN</sequence>
<name>B8MP21_TALSN</name>
<dbReference type="STRING" id="441959.B8MP21"/>
<dbReference type="InParanoid" id="B8MP21"/>